<keyword evidence="10" id="KW-1185">Reference proteome</keyword>
<keyword evidence="9" id="KW-0675">Receptor</keyword>
<dbReference type="Proteomes" id="UP001156703">
    <property type="component" value="Unassembled WGS sequence"/>
</dbReference>
<accession>A0ABQ5Z6E3</accession>
<sequence>MVGASIVALSATSQAAFAQTAPEADAQAQPQLDKPADDAAPGDEIVVTGIRASLRNAQNIKRNAQGVVDAISAEDIGKFPDTNLAESLQRITGVSIDRANGEGQYVTVRGFGPEFNLVTLNGRQMPTSTLGDGVSAPSSRAFDFGNLASEGIAGLEVYKSGRATVPSGGIGSLINIRTTRPLDAPGRKGSIGVKGVFDSSQRGGNDITPEVSGIISDTFADNRIGVALSGSYQRRKSTENAADVLYQSWATVNAPDGSWAYGNANPAPDNGAVVQTPIAMGYSVMDIDRERINGQATIQLRPVDSLTVTADYTLSTNRVKADKHRVGLWFARQNLSSGWGPGNPAPPLYFQDDYTAPSDIALESAKTANRNINHSLGLNAKWEPTDRLTIELDGHRSTARSKPDSKYGSSQSVQAAIFGASQKRIDFTTYLPQINYNEAAGIDTLDPAGYFATGNSFRNAYFRDKIVQGQARARYDFDTSFLDSLDFGVSMTENKIRSAFGVYEQAAWGGQGTPADLPDDIFSVVKTSDLFEGLKGADGDILPAFLSIDSDALTKIMISRFGACEGGPTCLAPYNRVDSRVRERTFAPYVQINNTFDLFSNPAHLIAGLRYEKTKIASTALAQIPTSTSWVSANEFTFNYTGNSSFNTLKGDYDEWLPSIDFDMSPIRDIKLRASYSHTIARPNYAQMQGAQTFNELRATGGFASSGNPGLLPYKSKNIDLSAEWYYGPTSYVSLGYFHKKVSRFIIDGITTENLAGLRTPIGGAAYQAALAALGSNATAEAIRDYIFVNYPATTTPGTCTTPDPDGFCRANGHIVGRINSQASDPLINFQVTLPVNGDRVQKLHGLEAAIQHSFWDTGFGVILNYTMVRGGGKFKNSLPVGSPQFAISGLSDSANAVAFYDKNGIQARIAYNWRDKFLSGYGLDPNYVEAYGQVDASASWEFMKGLTVFGEVINLTGESRRGYSRTKNNVTFVIPGYARYALGFRWGF</sequence>
<dbReference type="InterPro" id="IPR010104">
    <property type="entry name" value="TonB_rcpt_bac"/>
</dbReference>
<evidence type="ECO:0000256" key="1">
    <source>
        <dbReference type="ARBA" id="ARBA00004442"/>
    </source>
</evidence>
<protein>
    <submittedName>
        <fullName evidence="9">TonB-dependent receptor</fullName>
    </submittedName>
</protein>
<dbReference type="SUPFAM" id="SSF56935">
    <property type="entry name" value="Porins"/>
    <property type="match status" value="1"/>
</dbReference>
<evidence type="ECO:0000256" key="6">
    <source>
        <dbReference type="SAM" id="SignalP"/>
    </source>
</evidence>
<evidence type="ECO:0000259" key="7">
    <source>
        <dbReference type="Pfam" id="PF00593"/>
    </source>
</evidence>
<feature type="chain" id="PRO_5045237876" evidence="6">
    <location>
        <begin position="19"/>
        <end position="989"/>
    </location>
</feature>
<dbReference type="Pfam" id="PF00593">
    <property type="entry name" value="TonB_dep_Rec_b-barrel"/>
    <property type="match status" value="1"/>
</dbReference>
<dbReference type="InterPro" id="IPR036942">
    <property type="entry name" value="Beta-barrel_TonB_sf"/>
</dbReference>
<dbReference type="InterPro" id="IPR000531">
    <property type="entry name" value="Beta-barrel_TonB"/>
</dbReference>
<dbReference type="Gene3D" id="2.170.130.10">
    <property type="entry name" value="TonB-dependent receptor, plug domain"/>
    <property type="match status" value="1"/>
</dbReference>
<evidence type="ECO:0000313" key="10">
    <source>
        <dbReference type="Proteomes" id="UP001156703"/>
    </source>
</evidence>
<feature type="signal peptide" evidence="6">
    <location>
        <begin position="1"/>
        <end position="18"/>
    </location>
</feature>
<evidence type="ECO:0000256" key="4">
    <source>
        <dbReference type="RuleBase" id="RU003357"/>
    </source>
</evidence>
<feature type="region of interest" description="Disordered" evidence="5">
    <location>
        <begin position="20"/>
        <end position="41"/>
    </location>
</feature>
<dbReference type="PANTHER" id="PTHR40980:SF3">
    <property type="entry name" value="TONB-DEPENDENT RECEPTOR-LIKE BETA-BARREL DOMAIN-CONTAINING PROTEIN"/>
    <property type="match status" value="1"/>
</dbReference>
<keyword evidence="4" id="KW-0798">TonB box</keyword>
<comment type="subcellular location">
    <subcellularLocation>
        <location evidence="1 4">Cell outer membrane</location>
    </subcellularLocation>
</comment>
<feature type="domain" description="TonB-dependent receptor-like beta-barrel" evidence="7">
    <location>
        <begin position="422"/>
        <end position="956"/>
    </location>
</feature>
<dbReference type="InterPro" id="IPR012910">
    <property type="entry name" value="Plug_dom"/>
</dbReference>
<reference evidence="10" key="1">
    <citation type="journal article" date="2019" name="Int. J. Syst. Evol. Microbiol.">
        <title>The Global Catalogue of Microorganisms (GCM) 10K type strain sequencing project: providing services to taxonomists for standard genome sequencing and annotation.</title>
        <authorList>
            <consortium name="The Broad Institute Genomics Platform"/>
            <consortium name="The Broad Institute Genome Sequencing Center for Infectious Disease"/>
            <person name="Wu L."/>
            <person name="Ma J."/>
        </authorList>
    </citation>
    <scope>NUCLEOTIDE SEQUENCE [LARGE SCALE GENOMIC DNA]</scope>
    <source>
        <strain evidence="10">NBRC 102146</strain>
    </source>
</reference>
<evidence type="ECO:0000313" key="9">
    <source>
        <dbReference type="EMBL" id="GLR48344.1"/>
    </source>
</evidence>
<dbReference type="EMBL" id="BSOO01000024">
    <property type="protein sequence ID" value="GLR48344.1"/>
    <property type="molecule type" value="Genomic_DNA"/>
</dbReference>
<name>A0ABQ5Z6E3_9SPHN</name>
<comment type="similarity">
    <text evidence="4">Belongs to the TonB-dependent receptor family.</text>
</comment>
<dbReference type="Gene3D" id="2.40.170.20">
    <property type="entry name" value="TonB-dependent receptor, beta-barrel domain"/>
    <property type="match status" value="1"/>
</dbReference>
<comment type="caution">
    <text evidence="9">The sequence shown here is derived from an EMBL/GenBank/DDBJ whole genome shotgun (WGS) entry which is preliminary data.</text>
</comment>
<keyword evidence="6" id="KW-0732">Signal</keyword>
<evidence type="ECO:0000256" key="2">
    <source>
        <dbReference type="ARBA" id="ARBA00023136"/>
    </source>
</evidence>
<feature type="domain" description="TonB-dependent receptor plug" evidence="8">
    <location>
        <begin position="61"/>
        <end position="166"/>
    </location>
</feature>
<dbReference type="InterPro" id="IPR037066">
    <property type="entry name" value="Plug_dom_sf"/>
</dbReference>
<gene>
    <name evidence="9" type="primary">iroN</name>
    <name evidence="9" type="ORF">GCM10007925_20590</name>
</gene>
<evidence type="ECO:0000259" key="8">
    <source>
        <dbReference type="Pfam" id="PF07715"/>
    </source>
</evidence>
<evidence type="ECO:0000256" key="5">
    <source>
        <dbReference type="SAM" id="MobiDB-lite"/>
    </source>
</evidence>
<dbReference type="Pfam" id="PF07715">
    <property type="entry name" value="Plug"/>
    <property type="match status" value="1"/>
</dbReference>
<proteinExistence type="inferred from homology"/>
<keyword evidence="3" id="KW-0998">Cell outer membrane</keyword>
<dbReference type="PANTHER" id="PTHR40980">
    <property type="entry name" value="PLUG DOMAIN-CONTAINING PROTEIN"/>
    <property type="match status" value="1"/>
</dbReference>
<organism evidence="9 10">
    <name type="scientific">Sphingomonas astaxanthinifaciens DSM 22298</name>
    <dbReference type="NCBI Taxonomy" id="1123267"/>
    <lineage>
        <taxon>Bacteria</taxon>
        <taxon>Pseudomonadati</taxon>
        <taxon>Pseudomonadota</taxon>
        <taxon>Alphaproteobacteria</taxon>
        <taxon>Sphingomonadales</taxon>
        <taxon>Sphingomonadaceae</taxon>
        <taxon>Sphingomonas</taxon>
    </lineage>
</organism>
<dbReference type="NCBIfam" id="TIGR01782">
    <property type="entry name" value="TonB-Xanth-Caul"/>
    <property type="match status" value="1"/>
</dbReference>
<evidence type="ECO:0000256" key="3">
    <source>
        <dbReference type="ARBA" id="ARBA00023237"/>
    </source>
</evidence>
<keyword evidence="2 4" id="KW-0472">Membrane</keyword>